<feature type="domain" description="NlpC/P60" evidence="7">
    <location>
        <begin position="52"/>
        <end position="177"/>
    </location>
</feature>
<evidence type="ECO:0000256" key="6">
    <source>
        <dbReference type="SAM" id="SignalP"/>
    </source>
</evidence>
<feature type="region of interest" description="Disordered" evidence="5">
    <location>
        <begin position="181"/>
        <end position="227"/>
    </location>
</feature>
<dbReference type="InterPro" id="IPR038765">
    <property type="entry name" value="Papain-like_cys_pep_sf"/>
</dbReference>
<comment type="similarity">
    <text evidence="1">Belongs to the peptidase C40 family.</text>
</comment>
<evidence type="ECO:0000313" key="9">
    <source>
        <dbReference type="Proteomes" id="UP001596028"/>
    </source>
</evidence>
<gene>
    <name evidence="8" type="ORF">ACFO3S_23485</name>
</gene>
<keyword evidence="9" id="KW-1185">Reference proteome</keyword>
<evidence type="ECO:0000313" key="8">
    <source>
        <dbReference type="EMBL" id="MFC4601225.1"/>
    </source>
</evidence>
<evidence type="ECO:0000256" key="3">
    <source>
        <dbReference type="ARBA" id="ARBA00022801"/>
    </source>
</evidence>
<keyword evidence="2" id="KW-0645">Protease</keyword>
<organism evidence="8 9">
    <name type="scientific">Cohnella hongkongensis</name>
    <dbReference type="NCBI Taxonomy" id="178337"/>
    <lineage>
        <taxon>Bacteria</taxon>
        <taxon>Bacillati</taxon>
        <taxon>Bacillota</taxon>
        <taxon>Bacilli</taxon>
        <taxon>Bacillales</taxon>
        <taxon>Paenibacillaceae</taxon>
        <taxon>Cohnella</taxon>
    </lineage>
</organism>
<proteinExistence type="inferred from homology"/>
<name>A0ABV9FJL7_9BACL</name>
<dbReference type="Gene3D" id="3.90.1720.10">
    <property type="entry name" value="endopeptidase domain like (from Nostoc punctiforme)"/>
    <property type="match status" value="1"/>
</dbReference>
<reference evidence="9" key="1">
    <citation type="journal article" date="2019" name="Int. J. Syst. Evol. Microbiol.">
        <title>The Global Catalogue of Microorganisms (GCM) 10K type strain sequencing project: providing services to taxonomists for standard genome sequencing and annotation.</title>
        <authorList>
            <consortium name="The Broad Institute Genomics Platform"/>
            <consortium name="The Broad Institute Genome Sequencing Center for Infectious Disease"/>
            <person name="Wu L."/>
            <person name="Ma J."/>
        </authorList>
    </citation>
    <scope>NUCLEOTIDE SEQUENCE [LARGE SCALE GENOMIC DNA]</scope>
    <source>
        <strain evidence="9">CCUG 49571</strain>
    </source>
</reference>
<accession>A0ABV9FJL7</accession>
<dbReference type="InterPro" id="IPR000064">
    <property type="entry name" value="NLP_P60_dom"/>
</dbReference>
<sequence length="241" mass="25373">MKYPFATNNVTKAMLGATLGLTIVFSAGTMFAGGHTALAATGAVQAADSATRSIADDVIATGEKFIGVRYLYGAESNRTDAFDCSSFTQYVFNQNGISIPRSSRQQSEVGEYVPKSQLQPGDLIFSDTNRDGVINHVSLYVGDGKILHTYRVGIGVTISDFEGSTWDKTYVTARRVIPADAASDGGQSRTDSGSEGVAETPDDNGEGAGQAGTGYADNGGSDRNDRNADKRLWAGLMGLVD</sequence>
<feature type="chain" id="PRO_5047460723" evidence="6">
    <location>
        <begin position="33"/>
        <end position="241"/>
    </location>
</feature>
<dbReference type="Pfam" id="PF00877">
    <property type="entry name" value="NLPC_P60"/>
    <property type="match status" value="1"/>
</dbReference>
<evidence type="ECO:0000259" key="7">
    <source>
        <dbReference type="PROSITE" id="PS51935"/>
    </source>
</evidence>
<evidence type="ECO:0000256" key="4">
    <source>
        <dbReference type="ARBA" id="ARBA00022807"/>
    </source>
</evidence>
<dbReference type="RefSeq" id="WP_378101011.1">
    <property type="nucleotide sequence ID" value="NZ_JBHSEP010000024.1"/>
</dbReference>
<evidence type="ECO:0000256" key="5">
    <source>
        <dbReference type="SAM" id="MobiDB-lite"/>
    </source>
</evidence>
<dbReference type="EMBL" id="JBHSEP010000024">
    <property type="protein sequence ID" value="MFC4601225.1"/>
    <property type="molecule type" value="Genomic_DNA"/>
</dbReference>
<dbReference type="PANTHER" id="PTHR47053:SF1">
    <property type="entry name" value="MUREIN DD-ENDOPEPTIDASE MEPH-RELATED"/>
    <property type="match status" value="1"/>
</dbReference>
<feature type="signal peptide" evidence="6">
    <location>
        <begin position="1"/>
        <end position="32"/>
    </location>
</feature>
<comment type="caution">
    <text evidence="8">The sequence shown here is derived from an EMBL/GenBank/DDBJ whole genome shotgun (WGS) entry which is preliminary data.</text>
</comment>
<keyword evidence="3" id="KW-0378">Hydrolase</keyword>
<evidence type="ECO:0000256" key="1">
    <source>
        <dbReference type="ARBA" id="ARBA00007074"/>
    </source>
</evidence>
<keyword evidence="4" id="KW-0788">Thiol protease</keyword>
<evidence type="ECO:0000256" key="2">
    <source>
        <dbReference type="ARBA" id="ARBA00022670"/>
    </source>
</evidence>
<dbReference type="SUPFAM" id="SSF54001">
    <property type="entry name" value="Cysteine proteinases"/>
    <property type="match status" value="1"/>
</dbReference>
<dbReference type="Proteomes" id="UP001596028">
    <property type="component" value="Unassembled WGS sequence"/>
</dbReference>
<keyword evidence="6" id="KW-0732">Signal</keyword>
<protein>
    <submittedName>
        <fullName evidence="8">C40 family peptidase</fullName>
    </submittedName>
</protein>
<dbReference type="PROSITE" id="PS51935">
    <property type="entry name" value="NLPC_P60"/>
    <property type="match status" value="1"/>
</dbReference>
<dbReference type="PANTHER" id="PTHR47053">
    <property type="entry name" value="MUREIN DD-ENDOPEPTIDASE MEPH-RELATED"/>
    <property type="match status" value="1"/>
</dbReference>
<dbReference type="InterPro" id="IPR051202">
    <property type="entry name" value="Peptidase_C40"/>
</dbReference>